<evidence type="ECO:0000256" key="3">
    <source>
        <dbReference type="ARBA" id="ARBA00022692"/>
    </source>
</evidence>
<evidence type="ECO:0000256" key="1">
    <source>
        <dbReference type="ARBA" id="ARBA00004370"/>
    </source>
</evidence>
<keyword evidence="7 8" id="KW-0472">Membrane</keyword>
<keyword evidence="2" id="KW-0349">Heme</keyword>
<name>A0A511MXW0_DEIC1</name>
<keyword evidence="3 8" id="KW-0812">Transmembrane</keyword>
<dbReference type="SUPFAM" id="SSF81343">
    <property type="entry name" value="Fumarate reductase respiratory complex transmembrane subunits"/>
    <property type="match status" value="1"/>
</dbReference>
<keyword evidence="10" id="KW-1185">Reference proteome</keyword>
<keyword evidence="6" id="KW-0408">Iron</keyword>
<dbReference type="GO" id="GO:0046872">
    <property type="term" value="F:metal ion binding"/>
    <property type="evidence" value="ECO:0007669"/>
    <property type="project" value="UniProtKB-KW"/>
</dbReference>
<sequence>MIRAKRFEDAKAQATGNAELFWWVFMRVSGIVLMFLVLGHIYMTFISVPESQSASYETIVTKLQQPVWKLYDWLIMVLAGLHGVNGARYVMEDYLPNKSTRFWVKAIFYTIVGVIFVWGTIGLYTFKPEL</sequence>
<evidence type="ECO:0000256" key="4">
    <source>
        <dbReference type="ARBA" id="ARBA00022723"/>
    </source>
</evidence>
<organism evidence="9 10">
    <name type="scientific">Deinococcus cellulosilyticus (strain DSM 18568 / NBRC 106333 / KACC 11606 / 5516J-15)</name>
    <dbReference type="NCBI Taxonomy" id="1223518"/>
    <lineage>
        <taxon>Bacteria</taxon>
        <taxon>Thermotogati</taxon>
        <taxon>Deinococcota</taxon>
        <taxon>Deinococci</taxon>
        <taxon>Deinococcales</taxon>
        <taxon>Deinococcaceae</taxon>
        <taxon>Deinococcus</taxon>
    </lineage>
</organism>
<feature type="transmembrane region" description="Helical" evidence="8">
    <location>
        <begin position="70"/>
        <end position="90"/>
    </location>
</feature>
<accession>A0A511MXW0</accession>
<proteinExistence type="predicted"/>
<dbReference type="OrthoDB" id="67843at2"/>
<dbReference type="EMBL" id="BJXB01000003">
    <property type="protein sequence ID" value="GEM45191.1"/>
    <property type="molecule type" value="Genomic_DNA"/>
</dbReference>
<evidence type="ECO:0000313" key="9">
    <source>
        <dbReference type="EMBL" id="GEM45191.1"/>
    </source>
</evidence>
<dbReference type="GO" id="GO:0016020">
    <property type="term" value="C:membrane"/>
    <property type="evidence" value="ECO:0007669"/>
    <property type="project" value="UniProtKB-SubCell"/>
</dbReference>
<evidence type="ECO:0000256" key="6">
    <source>
        <dbReference type="ARBA" id="ARBA00023004"/>
    </source>
</evidence>
<dbReference type="Proteomes" id="UP000321306">
    <property type="component" value="Unassembled WGS sequence"/>
</dbReference>
<protein>
    <submittedName>
        <fullName evidence="9">Succinate dehydrogenase</fullName>
    </submittedName>
</protein>
<evidence type="ECO:0000256" key="7">
    <source>
        <dbReference type="ARBA" id="ARBA00023136"/>
    </source>
</evidence>
<keyword evidence="4" id="KW-0479">Metal-binding</keyword>
<keyword evidence="5 8" id="KW-1133">Transmembrane helix</keyword>
<dbReference type="InterPro" id="IPR034804">
    <property type="entry name" value="SQR/QFR_C/D"/>
</dbReference>
<dbReference type="Gene3D" id="1.20.1300.10">
    <property type="entry name" value="Fumarate reductase/succinate dehydrogenase, transmembrane subunit"/>
    <property type="match status" value="1"/>
</dbReference>
<reference evidence="9 10" key="1">
    <citation type="submission" date="2019-07" db="EMBL/GenBank/DDBJ databases">
        <title>Whole genome shotgun sequence of Deinococcus cellulosilyticus NBRC 106333.</title>
        <authorList>
            <person name="Hosoyama A."/>
            <person name="Uohara A."/>
            <person name="Ohji S."/>
            <person name="Ichikawa N."/>
        </authorList>
    </citation>
    <scope>NUCLEOTIDE SEQUENCE [LARGE SCALE GENOMIC DNA]</scope>
    <source>
        <strain evidence="9 10">NBRC 106333</strain>
    </source>
</reference>
<dbReference type="RefSeq" id="WP_146882916.1">
    <property type="nucleotide sequence ID" value="NZ_BJXB01000003.1"/>
</dbReference>
<comment type="subcellular location">
    <subcellularLocation>
        <location evidence="1">Membrane</location>
    </subcellularLocation>
</comment>
<dbReference type="Pfam" id="PF01127">
    <property type="entry name" value="Sdh_cyt"/>
    <property type="match status" value="1"/>
</dbReference>
<evidence type="ECO:0000256" key="5">
    <source>
        <dbReference type="ARBA" id="ARBA00022989"/>
    </source>
</evidence>
<dbReference type="CDD" id="cd03500">
    <property type="entry name" value="SQR_TypeA_SdhD_like"/>
    <property type="match status" value="1"/>
</dbReference>
<dbReference type="AlphaFoldDB" id="A0A511MXW0"/>
<evidence type="ECO:0000313" key="10">
    <source>
        <dbReference type="Proteomes" id="UP000321306"/>
    </source>
</evidence>
<feature type="transmembrane region" description="Helical" evidence="8">
    <location>
        <begin position="20"/>
        <end position="43"/>
    </location>
</feature>
<evidence type="ECO:0000256" key="2">
    <source>
        <dbReference type="ARBA" id="ARBA00022617"/>
    </source>
</evidence>
<evidence type="ECO:0000256" key="8">
    <source>
        <dbReference type="SAM" id="Phobius"/>
    </source>
</evidence>
<dbReference type="InterPro" id="IPR000701">
    <property type="entry name" value="SuccDH_FuR_B_TM-su"/>
</dbReference>
<gene>
    <name evidence="9" type="ORF">DC3_08260</name>
</gene>
<comment type="caution">
    <text evidence="9">The sequence shown here is derived from an EMBL/GenBank/DDBJ whole genome shotgun (WGS) entry which is preliminary data.</text>
</comment>
<feature type="transmembrane region" description="Helical" evidence="8">
    <location>
        <begin position="102"/>
        <end position="126"/>
    </location>
</feature>